<evidence type="ECO:0000256" key="6">
    <source>
        <dbReference type="ARBA" id="ARBA00022701"/>
    </source>
</evidence>
<comment type="similarity">
    <text evidence="2">Belongs to the dynein light intermediate chain family.</text>
</comment>
<protein>
    <recommendedName>
        <fullName evidence="3">Cytoplasmic dynein 2 light intermediate chain 1</fullName>
    </recommendedName>
</protein>
<evidence type="ECO:0000256" key="13">
    <source>
        <dbReference type="SAM" id="MobiDB-lite"/>
    </source>
</evidence>
<accession>A0ABQ5SHV0</accession>
<keyword evidence="4" id="KW-0217">Developmental protein</keyword>
<reference evidence="14 15" key="1">
    <citation type="journal article" date="2023" name="IScience">
        <title>Expanded male sex-determining region conserved during the evolution of homothallism in the green alga Volvox.</title>
        <authorList>
            <person name="Yamamoto K."/>
            <person name="Matsuzaki R."/>
            <person name="Mahakham W."/>
            <person name="Heman W."/>
            <person name="Sekimoto H."/>
            <person name="Kawachi M."/>
            <person name="Minakuchi Y."/>
            <person name="Toyoda A."/>
            <person name="Nozaki H."/>
        </authorList>
    </citation>
    <scope>NUCLEOTIDE SEQUENCE [LARGE SCALE GENOMIC DNA]</scope>
    <source>
        <strain evidence="14 15">NIES-4468</strain>
    </source>
</reference>
<dbReference type="SUPFAM" id="SSF52540">
    <property type="entry name" value="P-loop containing nucleoside triphosphate hydrolases"/>
    <property type="match status" value="1"/>
</dbReference>
<evidence type="ECO:0000256" key="2">
    <source>
        <dbReference type="ARBA" id="ARBA00006831"/>
    </source>
</evidence>
<keyword evidence="12" id="KW-0966">Cell projection</keyword>
<comment type="caution">
    <text evidence="14">The sequence shown here is derived from an EMBL/GenBank/DDBJ whole genome shotgun (WGS) entry which is preliminary data.</text>
</comment>
<evidence type="ECO:0000313" key="15">
    <source>
        <dbReference type="Proteomes" id="UP001165090"/>
    </source>
</evidence>
<evidence type="ECO:0000256" key="10">
    <source>
        <dbReference type="ARBA" id="ARBA00023175"/>
    </source>
</evidence>
<proteinExistence type="inferred from homology"/>
<keyword evidence="11" id="KW-0206">Cytoskeleton</keyword>
<evidence type="ECO:0000256" key="1">
    <source>
        <dbReference type="ARBA" id="ARBA00004120"/>
    </source>
</evidence>
<feature type="region of interest" description="Disordered" evidence="13">
    <location>
        <begin position="384"/>
        <end position="431"/>
    </location>
</feature>
<evidence type="ECO:0000313" key="14">
    <source>
        <dbReference type="EMBL" id="GLI69522.1"/>
    </source>
</evidence>
<organism evidence="14 15">
    <name type="scientific">Volvox africanus</name>
    <dbReference type="NCBI Taxonomy" id="51714"/>
    <lineage>
        <taxon>Eukaryota</taxon>
        <taxon>Viridiplantae</taxon>
        <taxon>Chlorophyta</taxon>
        <taxon>core chlorophytes</taxon>
        <taxon>Chlorophyceae</taxon>
        <taxon>CS clade</taxon>
        <taxon>Chlamydomonadales</taxon>
        <taxon>Volvocaceae</taxon>
        <taxon>Volvox</taxon>
    </lineage>
</organism>
<keyword evidence="6" id="KW-0493">Microtubule</keyword>
<dbReference type="InterPro" id="IPR040045">
    <property type="entry name" value="DYNC2LI1"/>
</dbReference>
<evidence type="ECO:0000256" key="11">
    <source>
        <dbReference type="ARBA" id="ARBA00023212"/>
    </source>
</evidence>
<dbReference type="InterPro" id="IPR027417">
    <property type="entry name" value="P-loop_NTPase"/>
</dbReference>
<dbReference type="PANTHER" id="PTHR13236:SF0">
    <property type="entry name" value="CYTOPLASMIC DYNEIN 2 LIGHT INTERMEDIATE CHAIN 1"/>
    <property type="match status" value="1"/>
</dbReference>
<feature type="compositionally biased region" description="Low complexity" evidence="13">
    <location>
        <begin position="400"/>
        <end position="417"/>
    </location>
</feature>
<dbReference type="EMBL" id="BSDZ01000086">
    <property type="protein sequence ID" value="GLI69522.1"/>
    <property type="molecule type" value="Genomic_DNA"/>
</dbReference>
<evidence type="ECO:0000256" key="9">
    <source>
        <dbReference type="ARBA" id="ARBA00023069"/>
    </source>
</evidence>
<name>A0ABQ5SHV0_9CHLO</name>
<evidence type="ECO:0000256" key="7">
    <source>
        <dbReference type="ARBA" id="ARBA00022794"/>
    </source>
</evidence>
<evidence type="ECO:0000256" key="5">
    <source>
        <dbReference type="ARBA" id="ARBA00022490"/>
    </source>
</evidence>
<dbReference type="PANTHER" id="PTHR13236">
    <property type="entry name" value="DYNEIN 2 LIGHT INTERMEDIATE CHAIN, ISOFORM 2"/>
    <property type="match status" value="1"/>
</dbReference>
<evidence type="ECO:0000256" key="3">
    <source>
        <dbReference type="ARBA" id="ARBA00018863"/>
    </source>
</evidence>
<keyword evidence="15" id="KW-1185">Reference proteome</keyword>
<gene>
    <name evidence="14" type="ORF">VaNZ11_014162</name>
</gene>
<dbReference type="Gene3D" id="3.40.50.300">
    <property type="entry name" value="P-loop containing nucleotide triphosphate hydrolases"/>
    <property type="match status" value="1"/>
</dbReference>
<keyword evidence="10" id="KW-0505">Motor protein</keyword>
<keyword evidence="7" id="KW-0970">Cilium biogenesis/degradation</keyword>
<keyword evidence="5" id="KW-0963">Cytoplasm</keyword>
<sequence length="431" mass="46885">MALAPMLPGQAIKTPGSIWAKAIELANEERKKPGADGRGDAYCYFVGSRASGKSTLLNRFLYPTRAEVPKPSEGIEYTYARKPAAYDHEKKDLAHIWEVGGSQEFAEEIANSDQLFLTAKQVTTAVVVIVVDLSDPASVLPTLLYWVEQVKKKLAATYEKFEKKGLQLPEQLRQRAKSKLYASNEDKDVVYHSGISLVVAATKYDVFKTSDPEVKKVMSRVLRYIAHAHGAFLCYLSGLHGSGGDGSGAEDAALLDNFTRLMNHLIFTGLEKKPVLKMQPMSDHNGPITIPAGADTFKSIGRPRGATEGSVTAGMAEWRDLFEKMFPGVREKEAKMSAKGAKFVIPDQYKEEEVDSVRQRKLTDLENFRKEQVATVEAAKKKALMAKAQQQETAAKKKAAPAAGGKPGGTSKPKGSGDATPPRRPSGPGAS</sequence>
<dbReference type="Pfam" id="PF08477">
    <property type="entry name" value="Roc"/>
    <property type="match status" value="1"/>
</dbReference>
<comment type="subcellular location">
    <subcellularLocation>
        <location evidence="1">Cytoplasm</location>
        <location evidence="1">Cytoskeleton</location>
        <location evidence="1">Cilium basal body</location>
    </subcellularLocation>
</comment>
<keyword evidence="8" id="KW-0243">Dynein</keyword>
<evidence type="ECO:0000256" key="4">
    <source>
        <dbReference type="ARBA" id="ARBA00022473"/>
    </source>
</evidence>
<dbReference type="Proteomes" id="UP001165090">
    <property type="component" value="Unassembled WGS sequence"/>
</dbReference>
<keyword evidence="9" id="KW-0969">Cilium</keyword>
<evidence type="ECO:0000256" key="12">
    <source>
        <dbReference type="ARBA" id="ARBA00023273"/>
    </source>
</evidence>
<evidence type="ECO:0000256" key="8">
    <source>
        <dbReference type="ARBA" id="ARBA00023017"/>
    </source>
</evidence>